<keyword evidence="3" id="KW-1185">Reference proteome</keyword>
<dbReference type="OrthoDB" id="5828841at2759"/>
<name>A0A016RRS0_9BILA</name>
<protein>
    <submittedName>
        <fullName evidence="2">Uncharacterized protein</fullName>
    </submittedName>
</protein>
<feature type="chain" id="PRO_5001485825" evidence="1">
    <location>
        <begin position="22"/>
        <end position="73"/>
    </location>
</feature>
<evidence type="ECO:0000313" key="3">
    <source>
        <dbReference type="Proteomes" id="UP000024635"/>
    </source>
</evidence>
<feature type="signal peptide" evidence="1">
    <location>
        <begin position="1"/>
        <end position="21"/>
    </location>
</feature>
<dbReference type="AlphaFoldDB" id="A0A016RRS0"/>
<keyword evidence="1" id="KW-0732">Signal</keyword>
<accession>A0A016RRS0</accession>
<dbReference type="Proteomes" id="UP000024635">
    <property type="component" value="Unassembled WGS sequence"/>
</dbReference>
<organism evidence="2 3">
    <name type="scientific">Ancylostoma ceylanicum</name>
    <dbReference type="NCBI Taxonomy" id="53326"/>
    <lineage>
        <taxon>Eukaryota</taxon>
        <taxon>Metazoa</taxon>
        <taxon>Ecdysozoa</taxon>
        <taxon>Nematoda</taxon>
        <taxon>Chromadorea</taxon>
        <taxon>Rhabditida</taxon>
        <taxon>Rhabditina</taxon>
        <taxon>Rhabditomorpha</taxon>
        <taxon>Strongyloidea</taxon>
        <taxon>Ancylostomatidae</taxon>
        <taxon>Ancylostomatinae</taxon>
        <taxon>Ancylostoma</taxon>
    </lineage>
</organism>
<gene>
    <name evidence="2" type="primary">Acey_s0393.g600</name>
    <name evidence="2" type="ORF">Y032_0393g600</name>
</gene>
<evidence type="ECO:0000256" key="1">
    <source>
        <dbReference type="SAM" id="SignalP"/>
    </source>
</evidence>
<proteinExistence type="predicted"/>
<comment type="caution">
    <text evidence="2">The sequence shown here is derived from an EMBL/GenBank/DDBJ whole genome shotgun (WGS) entry which is preliminary data.</text>
</comment>
<sequence>MFERFLRIFIFIFYLFDTVFASYEKNNNGKGKTLDELLFVEPLLIVSIISDIKKIRPAALNRPVQMDQFVMPS</sequence>
<reference evidence="3" key="1">
    <citation type="journal article" date="2015" name="Nat. Genet.">
        <title>The genome and transcriptome of the zoonotic hookworm Ancylostoma ceylanicum identify infection-specific gene families.</title>
        <authorList>
            <person name="Schwarz E.M."/>
            <person name="Hu Y."/>
            <person name="Antoshechkin I."/>
            <person name="Miller M.M."/>
            <person name="Sternberg P.W."/>
            <person name="Aroian R.V."/>
        </authorList>
    </citation>
    <scope>NUCLEOTIDE SEQUENCE</scope>
    <source>
        <strain evidence="3">HY135</strain>
    </source>
</reference>
<dbReference type="EMBL" id="JARK01001729">
    <property type="protein sequence ID" value="EYB81065.1"/>
    <property type="molecule type" value="Genomic_DNA"/>
</dbReference>
<evidence type="ECO:0000313" key="2">
    <source>
        <dbReference type="EMBL" id="EYB81065.1"/>
    </source>
</evidence>